<feature type="domain" description="HD-GYP" evidence="3">
    <location>
        <begin position="143"/>
        <end position="353"/>
    </location>
</feature>
<gene>
    <name evidence="4" type="ORF">CSB45_07520</name>
</gene>
<dbReference type="PANTHER" id="PTHR45228:SF5">
    <property type="entry name" value="CYCLIC DI-GMP PHOSPHODIESTERASE VC_1348-RELATED"/>
    <property type="match status" value="1"/>
</dbReference>
<proteinExistence type="predicted"/>
<dbReference type="Gene3D" id="3.40.50.2300">
    <property type="match status" value="1"/>
</dbReference>
<dbReference type="CDD" id="cd00077">
    <property type="entry name" value="HDc"/>
    <property type="match status" value="1"/>
</dbReference>
<dbReference type="Pfam" id="PF00072">
    <property type="entry name" value="Response_reg"/>
    <property type="match status" value="1"/>
</dbReference>
<accession>A0A2G6E5N3</accession>
<dbReference type="AlphaFoldDB" id="A0A2G6E5N3"/>
<dbReference type="InterPro" id="IPR001789">
    <property type="entry name" value="Sig_transdc_resp-reg_receiver"/>
</dbReference>
<evidence type="ECO:0000313" key="4">
    <source>
        <dbReference type="EMBL" id="PID57365.1"/>
    </source>
</evidence>
<dbReference type="Proteomes" id="UP000229740">
    <property type="component" value="Unassembled WGS sequence"/>
</dbReference>
<organism evidence="4 5">
    <name type="scientific">candidate division KSB3 bacterium</name>
    <dbReference type="NCBI Taxonomy" id="2044937"/>
    <lineage>
        <taxon>Bacteria</taxon>
        <taxon>candidate division KSB3</taxon>
    </lineage>
</organism>
<comment type="caution">
    <text evidence="4">The sequence shown here is derived from an EMBL/GenBank/DDBJ whole genome shotgun (WGS) entry which is preliminary data.</text>
</comment>
<keyword evidence="1" id="KW-0597">Phosphoprotein</keyword>
<dbReference type="EMBL" id="PDPS01000027">
    <property type="protein sequence ID" value="PID57365.1"/>
    <property type="molecule type" value="Genomic_DNA"/>
</dbReference>
<dbReference type="PROSITE" id="PS50110">
    <property type="entry name" value="RESPONSE_REGULATORY"/>
    <property type="match status" value="1"/>
</dbReference>
<protein>
    <submittedName>
        <fullName evidence="4">Two-component system response regulator</fullName>
    </submittedName>
</protein>
<dbReference type="SUPFAM" id="SSF109604">
    <property type="entry name" value="HD-domain/PDEase-like"/>
    <property type="match status" value="1"/>
</dbReference>
<dbReference type="Gene3D" id="1.10.3210.10">
    <property type="entry name" value="Hypothetical protein af1432"/>
    <property type="match status" value="1"/>
</dbReference>
<dbReference type="Pfam" id="PF13487">
    <property type="entry name" value="HD_5"/>
    <property type="match status" value="1"/>
</dbReference>
<feature type="modified residue" description="4-aspartylphosphate" evidence="1">
    <location>
        <position position="56"/>
    </location>
</feature>
<dbReference type="InterPro" id="IPR003607">
    <property type="entry name" value="HD/PDEase_dom"/>
</dbReference>
<evidence type="ECO:0000259" key="3">
    <source>
        <dbReference type="PROSITE" id="PS51832"/>
    </source>
</evidence>
<name>A0A2G6E5N3_9BACT</name>
<feature type="domain" description="Response regulatory" evidence="2">
    <location>
        <begin position="8"/>
        <end position="123"/>
    </location>
</feature>
<dbReference type="GO" id="GO:0000160">
    <property type="term" value="P:phosphorelay signal transduction system"/>
    <property type="evidence" value="ECO:0007669"/>
    <property type="project" value="InterPro"/>
</dbReference>
<evidence type="ECO:0000313" key="5">
    <source>
        <dbReference type="Proteomes" id="UP000229740"/>
    </source>
</evidence>
<dbReference type="InterPro" id="IPR011006">
    <property type="entry name" value="CheY-like_superfamily"/>
</dbReference>
<evidence type="ECO:0000256" key="1">
    <source>
        <dbReference type="PROSITE-ProRule" id="PRU00169"/>
    </source>
</evidence>
<dbReference type="PROSITE" id="PS51832">
    <property type="entry name" value="HD_GYP"/>
    <property type="match status" value="1"/>
</dbReference>
<dbReference type="SMART" id="SM00471">
    <property type="entry name" value="HDc"/>
    <property type="match status" value="1"/>
</dbReference>
<reference evidence="4 5" key="1">
    <citation type="submission" date="2017-10" db="EMBL/GenBank/DDBJ databases">
        <title>Novel microbial diversity and functional potential in the marine mammal oral microbiome.</title>
        <authorList>
            <person name="Dudek N.K."/>
            <person name="Sun C.L."/>
            <person name="Burstein D."/>
            <person name="Kantor R.S."/>
            <person name="Aliaga Goltsman D.S."/>
            <person name="Bik E.M."/>
            <person name="Thomas B.C."/>
            <person name="Banfield J.F."/>
            <person name="Relman D.A."/>
        </authorList>
    </citation>
    <scope>NUCLEOTIDE SEQUENCE [LARGE SCALE GENOMIC DNA]</scope>
    <source>
        <strain evidence="4">DOLZORAL124_49_17</strain>
    </source>
</reference>
<dbReference type="SMART" id="SM00448">
    <property type="entry name" value="REC"/>
    <property type="match status" value="1"/>
</dbReference>
<sequence>MNDISKDRILVVDDTQMNIDLMTAILGNDYDVLSAINGRSALEIARELLPDLILLDIMMPDMNGYEVCRQLKADETTRSIPIIFITALNNEGNEARGLELGAVDYITKPLKPAIIRSRVRNHLELKHYRDHLEFLVRERTQEVMLTQEVAFESLATLAEYRDPETGGHIRRTQNYIRILAQYLRRFPDFSQSLDDATIDLLYKSAPLHDIGKVGVPDTILMKPGKLRPEEFEEMKKHVTYGRDAILAAERKIGESSFLRLAVEIVYTHHEKWDGSGYPEKLAGEAIPLPGRLMALVDVYDALISKRVYKAPYPHEKAVSIIVNGKGSHFDPRIVEAFLALETQFRAIALEHADCDEERRTLSLSA</sequence>
<dbReference type="InterPro" id="IPR052020">
    <property type="entry name" value="Cyclic_di-GMP/3'3'-cGAMP_PDE"/>
</dbReference>
<dbReference type="SUPFAM" id="SSF52172">
    <property type="entry name" value="CheY-like"/>
    <property type="match status" value="1"/>
</dbReference>
<dbReference type="PANTHER" id="PTHR45228">
    <property type="entry name" value="CYCLIC DI-GMP PHOSPHODIESTERASE TM_0186-RELATED"/>
    <property type="match status" value="1"/>
</dbReference>
<dbReference type="InterPro" id="IPR037522">
    <property type="entry name" value="HD_GYP_dom"/>
</dbReference>
<evidence type="ECO:0000259" key="2">
    <source>
        <dbReference type="PROSITE" id="PS50110"/>
    </source>
</evidence>